<feature type="compositionally biased region" description="Polar residues" evidence="1">
    <location>
        <begin position="31"/>
        <end position="46"/>
    </location>
</feature>
<feature type="domain" description="5'-3' DNA helicase ZGRF1-like N-terminal" evidence="2">
    <location>
        <begin position="319"/>
        <end position="401"/>
    </location>
</feature>
<reference evidence="3 4" key="1">
    <citation type="submission" date="2018-01" db="EMBL/GenBank/DDBJ databases">
        <title>Genome characterization of the sugarcane-associated fungus Trichoderma ghanense CCMA-1212 and their application in lignocelulose bioconversion.</title>
        <authorList>
            <person name="Steindorff A.S."/>
            <person name="Mendes T.D."/>
            <person name="Vilela E.S.D."/>
            <person name="Rodrigues D.S."/>
            <person name="Formighieri E.F."/>
            <person name="Melo I.S."/>
            <person name="Favaro L.C.L."/>
        </authorList>
    </citation>
    <scope>NUCLEOTIDE SEQUENCE [LARGE SCALE GENOMIC DNA]</scope>
    <source>
        <strain evidence="3 4">CCMA-1212</strain>
    </source>
</reference>
<feature type="compositionally biased region" description="Polar residues" evidence="1">
    <location>
        <begin position="147"/>
        <end position="164"/>
    </location>
</feature>
<sequence>MFHPARNAGPSTATPATSSSRSTHHPVPEPVSQSTSNAFASHTSAAPTFHRPRRFLLLAREKLEPAITPRTPAARDTSRPGSRLVDSIESDFTPPESASRNSQEILPQSRKHSNSGPANHPVASASSSSSSSRDVQRPVPQSKRTSDGGQVDTSVAASFSSRVTQRPMPRPERNAGPSDLQSSVIPPASANRGSRPFPLPGMRNPGSTTTLTTSASCAAYQPIPQPIRHTGPTHTPVAATPRFAQQSMQQPTRDALPAHISTSSASRMAQQPTLQPPRTSSTQAPSVSLSRTTQQSTFRSVRATAAPLNTPTPSASASILEFICLYTHDLRRKKKRWQDGKLKFHTFNKKYMVYDDGGGFVGDGHWQGDEGEVAEGLEMNLDRGMAIVQLLECTGSKEQDLGEVLGKRAREVEERRVSAATKVSSSAAPLNPAKRSRGAATAVETPPPTTVTTLVPLPPRNGGPVVAKVVEKSPPTTGATMISLPPRNGGAWSTHAMDLLGMSRPMRG</sequence>
<feature type="compositionally biased region" description="Polar residues" evidence="1">
    <location>
        <begin position="261"/>
        <end position="299"/>
    </location>
</feature>
<feature type="region of interest" description="Disordered" evidence="1">
    <location>
        <begin position="1"/>
        <end position="211"/>
    </location>
</feature>
<dbReference type="PANTHER" id="PTHR28535:SF1">
    <property type="entry name" value="PROTEIN ZGRF1"/>
    <property type="match status" value="1"/>
</dbReference>
<dbReference type="PANTHER" id="PTHR28535">
    <property type="entry name" value="ZINC FINGER GRF-TYPE CONTAINING 1"/>
    <property type="match status" value="1"/>
</dbReference>
<evidence type="ECO:0000256" key="1">
    <source>
        <dbReference type="SAM" id="MobiDB-lite"/>
    </source>
</evidence>
<feature type="compositionally biased region" description="Polar residues" evidence="1">
    <location>
        <begin position="96"/>
        <end position="106"/>
    </location>
</feature>
<dbReference type="RefSeq" id="XP_073555306.1">
    <property type="nucleotide sequence ID" value="XM_073706302.1"/>
</dbReference>
<evidence type="ECO:0000313" key="3">
    <source>
        <dbReference type="EMBL" id="TFA99104.1"/>
    </source>
</evidence>
<dbReference type="InterPro" id="IPR052800">
    <property type="entry name" value="DNA_Repair_Helicase_ZGRF1"/>
</dbReference>
<proteinExistence type="predicted"/>
<dbReference type="InterPro" id="IPR018838">
    <property type="entry name" value="ZGRF1-like_N"/>
</dbReference>
<feature type="region of interest" description="Disordered" evidence="1">
    <location>
        <begin position="261"/>
        <end position="312"/>
    </location>
</feature>
<organism evidence="3 4">
    <name type="scientific">Trichoderma ghanense</name>
    <dbReference type="NCBI Taxonomy" id="65468"/>
    <lineage>
        <taxon>Eukaryota</taxon>
        <taxon>Fungi</taxon>
        <taxon>Dikarya</taxon>
        <taxon>Ascomycota</taxon>
        <taxon>Pezizomycotina</taxon>
        <taxon>Sordariomycetes</taxon>
        <taxon>Hypocreomycetidae</taxon>
        <taxon>Hypocreales</taxon>
        <taxon>Hypocreaceae</taxon>
        <taxon>Trichoderma</taxon>
    </lineage>
</organism>
<name>A0ABY2GT50_9HYPO</name>
<gene>
    <name evidence="3" type="ORF">CCMA1212_009209</name>
</gene>
<protein>
    <recommendedName>
        <fullName evidence="2">5'-3' DNA helicase ZGRF1-like N-terminal domain-containing protein</fullName>
    </recommendedName>
</protein>
<evidence type="ECO:0000313" key="4">
    <source>
        <dbReference type="Proteomes" id="UP001642720"/>
    </source>
</evidence>
<keyword evidence="4" id="KW-1185">Reference proteome</keyword>
<feature type="compositionally biased region" description="Low complexity" evidence="1">
    <location>
        <begin position="123"/>
        <end position="132"/>
    </location>
</feature>
<dbReference type="EMBL" id="PPTA01000016">
    <property type="protein sequence ID" value="TFA99104.1"/>
    <property type="molecule type" value="Genomic_DNA"/>
</dbReference>
<accession>A0ABY2GT50</accession>
<evidence type="ECO:0000259" key="2">
    <source>
        <dbReference type="Pfam" id="PF10382"/>
    </source>
</evidence>
<dbReference type="GeneID" id="300580752"/>
<feature type="compositionally biased region" description="Low complexity" evidence="1">
    <location>
        <begin position="10"/>
        <end position="21"/>
    </location>
</feature>
<comment type="caution">
    <text evidence="3">The sequence shown here is derived from an EMBL/GenBank/DDBJ whole genome shotgun (WGS) entry which is preliminary data.</text>
</comment>
<feature type="compositionally biased region" description="Low complexity" evidence="1">
    <location>
        <begin position="439"/>
        <end position="450"/>
    </location>
</feature>
<feature type="region of interest" description="Disordered" evidence="1">
    <location>
        <begin position="423"/>
        <end position="450"/>
    </location>
</feature>
<dbReference type="Proteomes" id="UP001642720">
    <property type="component" value="Unassembled WGS sequence"/>
</dbReference>
<dbReference type="Pfam" id="PF10382">
    <property type="entry name" value="ZGRF1-like_N"/>
    <property type="match status" value="1"/>
</dbReference>